<gene>
    <name evidence="1" type="ORF">LTSESEN_2288</name>
</gene>
<comment type="caution">
    <text evidence="1">The sequence shown here is derived from an EMBL/GenBank/DDBJ whole genome shotgun (WGS) entry which is preliminary data.</text>
</comment>
<evidence type="ECO:0000313" key="2">
    <source>
        <dbReference type="Proteomes" id="UP000005065"/>
    </source>
</evidence>
<evidence type="ECO:0000313" key="1">
    <source>
        <dbReference type="EMBL" id="EHC89505.1"/>
    </source>
</evidence>
<accession>G5QZD6</accession>
<reference evidence="1 2" key="1">
    <citation type="journal article" date="2011" name="BMC Genomics">
        <title>Genome sequencing reveals diversification of virulence factor content and possible host adaptation in distinct subpopulations of Salmonella enterica.</title>
        <authorList>
            <person name="den Bakker H.C."/>
            <person name="Moreno Switt A.I."/>
            <person name="Govoni G."/>
            <person name="Cummings C.A."/>
            <person name="Ranieri M.L."/>
            <person name="Degoricija L."/>
            <person name="Hoelzer K."/>
            <person name="Rodriguez-Rivera L.D."/>
            <person name="Brown S."/>
            <person name="Bolchacova E."/>
            <person name="Furtado M.R."/>
            <person name="Wiedmann M."/>
        </authorList>
    </citation>
    <scope>NUCLEOTIDE SEQUENCE [LARGE SCALE GENOMIC DNA]</scope>
    <source>
        <strain evidence="1 2">A4-543</strain>
    </source>
</reference>
<dbReference type="BioCyc" id="SENT913082:G120J-4772-MONOMER"/>
<dbReference type="EMBL" id="AFCU01000748">
    <property type="protein sequence ID" value="EHC89505.1"/>
    <property type="molecule type" value="Genomic_DNA"/>
</dbReference>
<dbReference type="PATRIC" id="fig|913082.3.peg.1765"/>
<organism evidence="1 2">
    <name type="scientific">Salmonella enterica subsp. enterica serovar Senftenberg str. A4-543</name>
    <dbReference type="NCBI Taxonomy" id="913082"/>
    <lineage>
        <taxon>Bacteria</taxon>
        <taxon>Pseudomonadati</taxon>
        <taxon>Pseudomonadota</taxon>
        <taxon>Gammaproteobacteria</taxon>
        <taxon>Enterobacterales</taxon>
        <taxon>Enterobacteriaceae</taxon>
        <taxon>Salmonella</taxon>
    </lineage>
</organism>
<proteinExistence type="predicted"/>
<dbReference type="Proteomes" id="UP000005065">
    <property type="component" value="Unassembled WGS sequence"/>
</dbReference>
<dbReference type="AlphaFoldDB" id="G5QZD6"/>
<protein>
    <submittedName>
        <fullName evidence="1">Uncharacterized protein</fullName>
    </submittedName>
</protein>
<name>G5QZD6_SALSE</name>
<sequence length="38" mass="4333">MRLNPDVKSMCQMSNLHTFCDTTNQANIRLNHVDGTLL</sequence>